<dbReference type="PIRSF" id="PIRSF000103">
    <property type="entry name" value="HIBADH"/>
    <property type="match status" value="1"/>
</dbReference>
<dbReference type="PANTHER" id="PTHR43580">
    <property type="entry name" value="OXIDOREDUCTASE GLYR1-RELATED"/>
    <property type="match status" value="1"/>
</dbReference>
<dbReference type="PANTHER" id="PTHR43580:SF8">
    <property type="entry name" value="6-PHOSPHOGLUCONATE DEHYDROGENASE NADP-BINDING DOMAIN-CONTAINING PROTEIN-RELATED"/>
    <property type="match status" value="1"/>
</dbReference>
<name>A0A369K0W1_HYPMA</name>
<dbReference type="STRING" id="39966.A0A369K0W1"/>
<feature type="active site" evidence="3">
    <location>
        <position position="186"/>
    </location>
</feature>
<dbReference type="GO" id="GO:0016491">
    <property type="term" value="F:oxidoreductase activity"/>
    <property type="evidence" value="ECO:0007669"/>
    <property type="project" value="UniProtKB-KW"/>
</dbReference>
<dbReference type="Proteomes" id="UP000076154">
    <property type="component" value="Unassembled WGS sequence"/>
</dbReference>
<dbReference type="InterPro" id="IPR013328">
    <property type="entry name" value="6PGD_dom2"/>
</dbReference>
<comment type="similarity">
    <text evidence="1">Belongs to the HIBADH-related family. NP60 subfamily.</text>
</comment>
<dbReference type="SUPFAM" id="SSF48179">
    <property type="entry name" value="6-phosphogluconate dehydrogenase C-terminal domain-like"/>
    <property type="match status" value="1"/>
</dbReference>
<accession>A0A369K0W1</accession>
<keyword evidence="2" id="KW-0560">Oxidoreductase</keyword>
<evidence type="ECO:0000256" key="3">
    <source>
        <dbReference type="PIRSR" id="PIRSR000103-1"/>
    </source>
</evidence>
<dbReference type="AlphaFoldDB" id="A0A369K0W1"/>
<evidence type="ECO:0000256" key="1">
    <source>
        <dbReference type="ARBA" id="ARBA00007598"/>
    </source>
</evidence>
<evidence type="ECO:0000259" key="4">
    <source>
        <dbReference type="Pfam" id="PF03446"/>
    </source>
</evidence>
<evidence type="ECO:0000313" key="5">
    <source>
        <dbReference type="EMBL" id="RDB26407.1"/>
    </source>
</evidence>
<dbReference type="SUPFAM" id="SSF51735">
    <property type="entry name" value="NAD(P)-binding Rossmann-fold domains"/>
    <property type="match status" value="1"/>
</dbReference>
<dbReference type="InterPro" id="IPR015815">
    <property type="entry name" value="HIBADH-related"/>
</dbReference>
<comment type="caution">
    <text evidence="5">The sequence shown here is derived from an EMBL/GenBank/DDBJ whole genome shotgun (WGS) entry which is preliminary data.</text>
</comment>
<feature type="domain" description="6-phosphogluconate dehydrogenase NADP-binding" evidence="4">
    <location>
        <begin position="6"/>
        <end position="173"/>
    </location>
</feature>
<evidence type="ECO:0000313" key="6">
    <source>
        <dbReference type="Proteomes" id="UP000076154"/>
    </source>
</evidence>
<organism evidence="5 6">
    <name type="scientific">Hypsizygus marmoreus</name>
    <name type="common">White beech mushroom</name>
    <name type="synonym">Agaricus marmoreus</name>
    <dbReference type="NCBI Taxonomy" id="39966"/>
    <lineage>
        <taxon>Eukaryota</taxon>
        <taxon>Fungi</taxon>
        <taxon>Dikarya</taxon>
        <taxon>Basidiomycota</taxon>
        <taxon>Agaricomycotina</taxon>
        <taxon>Agaricomycetes</taxon>
        <taxon>Agaricomycetidae</taxon>
        <taxon>Agaricales</taxon>
        <taxon>Tricholomatineae</taxon>
        <taxon>Lyophyllaceae</taxon>
        <taxon>Hypsizygus</taxon>
    </lineage>
</organism>
<dbReference type="InterPro" id="IPR036291">
    <property type="entry name" value="NAD(P)-bd_dom_sf"/>
</dbReference>
<dbReference type="Pfam" id="PF03446">
    <property type="entry name" value="NAD_binding_2"/>
    <property type="match status" value="1"/>
</dbReference>
<dbReference type="GO" id="GO:0050661">
    <property type="term" value="F:NADP binding"/>
    <property type="evidence" value="ECO:0007669"/>
    <property type="project" value="InterPro"/>
</dbReference>
<sequence>MSTQLVGFVGLGALGTHMARNLALHRATAGLSPLLIWNRTVAKSQKLAEDLGLNKVRVAETLEDLATECDVVITNLANDAVSKDVYGVFVKAVKASAPKSRIFVETSTIHPSFATELKTLITALPSTQFVASPVFGSPPVAEKAQLILLMSGEPEPVKEISSILCPAVGAKVLEMGEDIEKAPTLKLIGNSFILGSLEILAECQTLAEKTGLGAQGAQNLAKIFYTPPLCAYGDKMLNHAFDGSQGFSLNGGIKDATHVQSLAKTHGTPMPALEAARVHLVKAREIHEREIAVGKSGVGVLDVASLVTAVREEAGVAKNH</sequence>
<protein>
    <submittedName>
        <fullName evidence="5">Oxidoreductase YfjR</fullName>
    </submittedName>
</protein>
<evidence type="ECO:0000256" key="2">
    <source>
        <dbReference type="ARBA" id="ARBA00023002"/>
    </source>
</evidence>
<dbReference type="InterPro" id="IPR006115">
    <property type="entry name" value="6PGDH_NADP-bd"/>
</dbReference>
<reference evidence="5" key="1">
    <citation type="submission" date="2018-04" db="EMBL/GenBank/DDBJ databases">
        <title>Whole genome sequencing of Hypsizygus marmoreus.</title>
        <authorList>
            <person name="Choi I.-G."/>
            <person name="Min B."/>
            <person name="Kim J.-G."/>
            <person name="Kim S."/>
            <person name="Oh Y.-L."/>
            <person name="Kong W.-S."/>
            <person name="Park H."/>
            <person name="Jeong J."/>
            <person name="Song E.-S."/>
        </authorList>
    </citation>
    <scope>NUCLEOTIDE SEQUENCE [LARGE SCALE GENOMIC DNA]</scope>
    <source>
        <strain evidence="5">51987-8</strain>
    </source>
</reference>
<dbReference type="EMBL" id="LUEZ02000040">
    <property type="protein sequence ID" value="RDB26407.1"/>
    <property type="molecule type" value="Genomic_DNA"/>
</dbReference>
<dbReference type="OrthoDB" id="435038at2759"/>
<dbReference type="Gene3D" id="3.40.50.720">
    <property type="entry name" value="NAD(P)-binding Rossmann-like Domain"/>
    <property type="match status" value="1"/>
</dbReference>
<proteinExistence type="inferred from homology"/>
<keyword evidence="6" id="KW-1185">Reference proteome</keyword>
<gene>
    <name evidence="5" type="primary">yfjR_0</name>
    <name evidence="5" type="ORF">Hypma_006560</name>
</gene>
<dbReference type="InParanoid" id="A0A369K0W1"/>
<dbReference type="InterPro" id="IPR051265">
    <property type="entry name" value="HIBADH-related_NP60_sf"/>
</dbReference>
<dbReference type="InterPro" id="IPR008927">
    <property type="entry name" value="6-PGluconate_DH-like_C_sf"/>
</dbReference>
<dbReference type="Gene3D" id="1.10.1040.10">
    <property type="entry name" value="N-(1-d-carboxylethyl)-l-norvaline Dehydrogenase, domain 2"/>
    <property type="match status" value="1"/>
</dbReference>